<organism evidence="2 3">
    <name type="scientific">Ephemerocybe angulata</name>
    <dbReference type="NCBI Taxonomy" id="980116"/>
    <lineage>
        <taxon>Eukaryota</taxon>
        <taxon>Fungi</taxon>
        <taxon>Dikarya</taxon>
        <taxon>Basidiomycota</taxon>
        <taxon>Agaricomycotina</taxon>
        <taxon>Agaricomycetes</taxon>
        <taxon>Agaricomycetidae</taxon>
        <taxon>Agaricales</taxon>
        <taxon>Agaricineae</taxon>
        <taxon>Psathyrellaceae</taxon>
        <taxon>Ephemerocybe</taxon>
    </lineage>
</organism>
<dbReference type="EMBL" id="JAACJK010000163">
    <property type="protein sequence ID" value="KAF5326631.1"/>
    <property type="molecule type" value="Genomic_DNA"/>
</dbReference>
<protein>
    <submittedName>
        <fullName evidence="2">Uncharacterized protein</fullName>
    </submittedName>
</protein>
<evidence type="ECO:0000313" key="3">
    <source>
        <dbReference type="Proteomes" id="UP000541558"/>
    </source>
</evidence>
<feature type="region of interest" description="Disordered" evidence="1">
    <location>
        <begin position="121"/>
        <end position="173"/>
    </location>
</feature>
<proteinExistence type="predicted"/>
<comment type="caution">
    <text evidence="2">The sequence shown here is derived from an EMBL/GenBank/DDBJ whole genome shotgun (WGS) entry which is preliminary data.</text>
</comment>
<keyword evidence="3" id="KW-1185">Reference proteome</keyword>
<feature type="region of interest" description="Disordered" evidence="1">
    <location>
        <begin position="61"/>
        <end position="104"/>
    </location>
</feature>
<evidence type="ECO:0000313" key="2">
    <source>
        <dbReference type="EMBL" id="KAF5326631.1"/>
    </source>
</evidence>
<reference evidence="2 3" key="1">
    <citation type="journal article" date="2020" name="ISME J.">
        <title>Uncovering the hidden diversity of litter-decomposition mechanisms in mushroom-forming fungi.</title>
        <authorList>
            <person name="Floudas D."/>
            <person name="Bentzer J."/>
            <person name="Ahren D."/>
            <person name="Johansson T."/>
            <person name="Persson P."/>
            <person name="Tunlid A."/>
        </authorList>
    </citation>
    <scope>NUCLEOTIDE SEQUENCE [LARGE SCALE GENOMIC DNA]</scope>
    <source>
        <strain evidence="2 3">CBS 175.51</strain>
    </source>
</reference>
<sequence length="173" mass="18489">MFSDFYTLPMASNGPSPIITFIPSSRFDDKGRQMQFVESDIQRQERLAFLKISKATKQAGWASLSEPSSGRTSPTSSIRSMRSASSSSSSLSSSPTNSPFSDVLDITNTCPEPFLFYSSPLPSSGSASPSMSLFSPAPLPPSTTSAAGAGSFKRSHRRQSSSLHGLHAIPEED</sequence>
<feature type="compositionally biased region" description="Low complexity" evidence="1">
    <location>
        <begin position="121"/>
        <end position="149"/>
    </location>
</feature>
<dbReference type="OrthoDB" id="3044427at2759"/>
<accession>A0A8H5BP50</accession>
<gene>
    <name evidence="2" type="ORF">D9611_000860</name>
</gene>
<evidence type="ECO:0000256" key="1">
    <source>
        <dbReference type="SAM" id="MobiDB-lite"/>
    </source>
</evidence>
<name>A0A8H5BP50_9AGAR</name>
<feature type="compositionally biased region" description="Low complexity" evidence="1">
    <location>
        <begin position="71"/>
        <end position="101"/>
    </location>
</feature>
<dbReference type="AlphaFoldDB" id="A0A8H5BP50"/>
<dbReference type="Proteomes" id="UP000541558">
    <property type="component" value="Unassembled WGS sequence"/>
</dbReference>